<accession>A0ABR2PKW0</accession>
<protein>
    <submittedName>
        <fullName evidence="2">Uncharacterized protein</fullName>
    </submittedName>
</protein>
<sequence length="118" mass="13325">MSCERGSWIIQLIMHSPYSMVSLTHQHLIHGTMHALGIRELQIQHVFTPRSSKPIYWINAKRVETNRMLQEKNTSPSPSNTNAPSPTENNPTQFLFPFKRNDLGVAWLGSAGLWGLGS</sequence>
<feature type="compositionally biased region" description="Low complexity" evidence="1">
    <location>
        <begin position="73"/>
        <end position="92"/>
    </location>
</feature>
<keyword evidence="3" id="KW-1185">Reference proteome</keyword>
<organism evidence="2 3">
    <name type="scientific">Hibiscus sabdariffa</name>
    <name type="common">roselle</name>
    <dbReference type="NCBI Taxonomy" id="183260"/>
    <lineage>
        <taxon>Eukaryota</taxon>
        <taxon>Viridiplantae</taxon>
        <taxon>Streptophyta</taxon>
        <taxon>Embryophyta</taxon>
        <taxon>Tracheophyta</taxon>
        <taxon>Spermatophyta</taxon>
        <taxon>Magnoliopsida</taxon>
        <taxon>eudicotyledons</taxon>
        <taxon>Gunneridae</taxon>
        <taxon>Pentapetalae</taxon>
        <taxon>rosids</taxon>
        <taxon>malvids</taxon>
        <taxon>Malvales</taxon>
        <taxon>Malvaceae</taxon>
        <taxon>Malvoideae</taxon>
        <taxon>Hibiscus</taxon>
    </lineage>
</organism>
<name>A0ABR2PKW0_9ROSI</name>
<reference evidence="2 3" key="1">
    <citation type="journal article" date="2024" name="G3 (Bethesda)">
        <title>Genome assembly of Hibiscus sabdariffa L. provides insights into metabolisms of medicinal natural products.</title>
        <authorList>
            <person name="Kim T."/>
        </authorList>
    </citation>
    <scope>NUCLEOTIDE SEQUENCE [LARGE SCALE GENOMIC DNA]</scope>
    <source>
        <strain evidence="2">TK-2024</strain>
        <tissue evidence="2">Old leaves</tissue>
    </source>
</reference>
<dbReference type="Proteomes" id="UP001396334">
    <property type="component" value="Unassembled WGS sequence"/>
</dbReference>
<evidence type="ECO:0000256" key="1">
    <source>
        <dbReference type="SAM" id="MobiDB-lite"/>
    </source>
</evidence>
<proteinExistence type="predicted"/>
<gene>
    <name evidence="2" type="ORF">V6N11_030458</name>
</gene>
<comment type="caution">
    <text evidence="2">The sequence shown here is derived from an EMBL/GenBank/DDBJ whole genome shotgun (WGS) entry which is preliminary data.</text>
</comment>
<evidence type="ECO:0000313" key="3">
    <source>
        <dbReference type="Proteomes" id="UP001396334"/>
    </source>
</evidence>
<evidence type="ECO:0000313" key="2">
    <source>
        <dbReference type="EMBL" id="KAK8989090.1"/>
    </source>
</evidence>
<dbReference type="EMBL" id="JBBPBN010000057">
    <property type="protein sequence ID" value="KAK8989090.1"/>
    <property type="molecule type" value="Genomic_DNA"/>
</dbReference>
<feature type="region of interest" description="Disordered" evidence="1">
    <location>
        <begin position="67"/>
        <end position="95"/>
    </location>
</feature>